<gene>
    <name evidence="1" type="ORF">MUN33_02700</name>
</gene>
<dbReference type="AlphaFoldDB" id="A0A9X1WFR9"/>
<proteinExistence type="predicted"/>
<name>A0A9X1WFR9_9CORY</name>
<dbReference type="Gene3D" id="3.30.530.20">
    <property type="match status" value="1"/>
</dbReference>
<protein>
    <recommendedName>
        <fullName evidence="3">SRPBCC family protein</fullName>
    </recommendedName>
</protein>
<evidence type="ECO:0000313" key="2">
    <source>
        <dbReference type="Proteomes" id="UP001139207"/>
    </source>
</evidence>
<dbReference type="Proteomes" id="UP001139207">
    <property type="component" value="Unassembled WGS sequence"/>
</dbReference>
<evidence type="ECO:0008006" key="3">
    <source>
        <dbReference type="Google" id="ProtNLM"/>
    </source>
</evidence>
<dbReference type="SUPFAM" id="SSF55961">
    <property type="entry name" value="Bet v1-like"/>
    <property type="match status" value="1"/>
</dbReference>
<keyword evidence="2" id="KW-1185">Reference proteome</keyword>
<reference evidence="1" key="1">
    <citation type="submission" date="2022-04" db="EMBL/GenBank/DDBJ databases">
        <title>Corynebacterium kalidii LD5P10.</title>
        <authorList>
            <person name="Sun J.Q."/>
        </authorList>
    </citation>
    <scope>NUCLEOTIDE SEQUENCE</scope>
    <source>
        <strain evidence="1">LD5P10</strain>
    </source>
</reference>
<evidence type="ECO:0000313" key="1">
    <source>
        <dbReference type="EMBL" id="MCJ7857628.1"/>
    </source>
</evidence>
<dbReference type="EMBL" id="JALIEA010000010">
    <property type="protein sequence ID" value="MCJ7857628.1"/>
    <property type="molecule type" value="Genomic_DNA"/>
</dbReference>
<accession>A0A9X1WFR9</accession>
<sequence length="183" mass="20925">MRALWFTTWGSTREERRRTVPGDSLTRPHPHLRADRAITLSAPPQDVWPWLMQLGQDRGGFYSWEFLENLLGSEVRGVRELRPEWSTRTVGDTVRLAPELPLTVHQVTQEESLVLVGGDPGAIPEVFTWAFVLTPVADGTRLHVRERYRFACAHHRLLTPFLAMASCVMTVRMLRTIRRLAAS</sequence>
<dbReference type="InterPro" id="IPR023393">
    <property type="entry name" value="START-like_dom_sf"/>
</dbReference>
<dbReference type="RefSeq" id="WP_244803370.1">
    <property type="nucleotide sequence ID" value="NZ_JALIEA010000010.1"/>
</dbReference>
<organism evidence="1 2">
    <name type="scientific">Corynebacterium kalidii</name>
    <dbReference type="NCBI Taxonomy" id="2931982"/>
    <lineage>
        <taxon>Bacteria</taxon>
        <taxon>Bacillati</taxon>
        <taxon>Actinomycetota</taxon>
        <taxon>Actinomycetes</taxon>
        <taxon>Mycobacteriales</taxon>
        <taxon>Corynebacteriaceae</taxon>
        <taxon>Corynebacterium</taxon>
    </lineage>
</organism>
<comment type="caution">
    <text evidence="1">The sequence shown here is derived from an EMBL/GenBank/DDBJ whole genome shotgun (WGS) entry which is preliminary data.</text>
</comment>